<feature type="transmembrane region" description="Helical" evidence="2">
    <location>
        <begin position="224"/>
        <end position="244"/>
    </location>
</feature>
<reference evidence="4" key="2">
    <citation type="submission" date="2024-04" db="EMBL/GenBank/DDBJ databases">
        <authorList>
            <person name="Chen Y."/>
            <person name="Shah S."/>
            <person name="Dougan E. K."/>
            <person name="Thang M."/>
            <person name="Chan C."/>
        </authorList>
    </citation>
    <scope>NUCLEOTIDE SEQUENCE [LARGE SCALE GENOMIC DNA]</scope>
</reference>
<reference evidence="3" key="1">
    <citation type="submission" date="2022-10" db="EMBL/GenBank/DDBJ databases">
        <authorList>
            <person name="Chen Y."/>
            <person name="Dougan E. K."/>
            <person name="Chan C."/>
            <person name="Rhodes N."/>
            <person name="Thang M."/>
        </authorList>
    </citation>
    <scope>NUCLEOTIDE SEQUENCE</scope>
</reference>
<feature type="region of interest" description="Disordered" evidence="1">
    <location>
        <begin position="290"/>
        <end position="315"/>
    </location>
</feature>
<name>A0A9P1C4E0_9DINO</name>
<dbReference type="CDD" id="cd09272">
    <property type="entry name" value="RNase_HI_RT_Ty1"/>
    <property type="match status" value="1"/>
</dbReference>
<keyword evidence="2" id="KW-0812">Transmembrane</keyword>
<feature type="compositionally biased region" description="Acidic residues" evidence="1">
    <location>
        <begin position="394"/>
        <end position="405"/>
    </location>
</feature>
<organism evidence="3">
    <name type="scientific">Cladocopium goreaui</name>
    <dbReference type="NCBI Taxonomy" id="2562237"/>
    <lineage>
        <taxon>Eukaryota</taxon>
        <taxon>Sar</taxon>
        <taxon>Alveolata</taxon>
        <taxon>Dinophyceae</taxon>
        <taxon>Suessiales</taxon>
        <taxon>Symbiodiniaceae</taxon>
        <taxon>Cladocopium</taxon>
    </lineage>
</organism>
<proteinExistence type="predicted"/>
<keyword evidence="5" id="KW-1185">Reference proteome</keyword>
<comment type="caution">
    <text evidence="3">The sequence shown here is derived from an EMBL/GenBank/DDBJ whole genome shotgun (WGS) entry which is preliminary data.</text>
</comment>
<evidence type="ECO:0000256" key="1">
    <source>
        <dbReference type="SAM" id="MobiDB-lite"/>
    </source>
</evidence>
<evidence type="ECO:0000256" key="2">
    <source>
        <dbReference type="SAM" id="Phobius"/>
    </source>
</evidence>
<dbReference type="OrthoDB" id="414399at2759"/>
<dbReference type="EMBL" id="CAMXCT020000924">
    <property type="protein sequence ID" value="CAL1138214.1"/>
    <property type="molecule type" value="Genomic_DNA"/>
</dbReference>
<dbReference type="Proteomes" id="UP001152797">
    <property type="component" value="Unassembled WGS sequence"/>
</dbReference>
<keyword evidence="2" id="KW-1133">Transmembrane helix</keyword>
<evidence type="ECO:0000313" key="4">
    <source>
        <dbReference type="EMBL" id="CAL1138214.1"/>
    </source>
</evidence>
<feature type="region of interest" description="Disordered" evidence="1">
    <location>
        <begin position="561"/>
        <end position="623"/>
    </location>
</feature>
<dbReference type="AlphaFoldDB" id="A0A9P1C4E0"/>
<keyword evidence="2" id="KW-0472">Membrane</keyword>
<dbReference type="EMBL" id="CAMXCT030000924">
    <property type="protein sequence ID" value="CAL4772151.1"/>
    <property type="molecule type" value="Genomic_DNA"/>
</dbReference>
<accession>A0A9P1C4E0</accession>
<gene>
    <name evidence="3" type="ORF">C1SCF055_LOCUS12344</name>
</gene>
<evidence type="ECO:0000313" key="3">
    <source>
        <dbReference type="EMBL" id="CAI3984839.1"/>
    </source>
</evidence>
<feature type="compositionally biased region" description="Acidic residues" evidence="1">
    <location>
        <begin position="291"/>
        <end position="310"/>
    </location>
</feature>
<dbReference type="EMBL" id="CAMXCT010000924">
    <property type="protein sequence ID" value="CAI3984839.1"/>
    <property type="molecule type" value="Genomic_DNA"/>
</dbReference>
<protein>
    <submittedName>
        <fullName evidence="3">Uncharacterized protein</fullName>
    </submittedName>
</protein>
<evidence type="ECO:0000313" key="5">
    <source>
        <dbReference type="Proteomes" id="UP001152797"/>
    </source>
</evidence>
<feature type="region of interest" description="Disordered" evidence="1">
    <location>
        <begin position="380"/>
        <end position="405"/>
    </location>
</feature>
<sequence>MVFLGGIWLFGYSRTQKHITLSSTEAEYVALVGGASEGLFLKAVVQHLVCGVVELKVLGDNTSAIAIGMREGVSRLKHLDGRLLWMQQRQQLGDLQLRRVDTLTNPADMGTKVLGGRRVRLLLHLLGFQSDDGDLGHAEFEQERLKKESREQLPAIRKIVQAEVPEAQQGQSSTLLNKVAKRLLRLSVGTLLFGEGEALSLPYNMESNAQCFVSVETTEVTTPWTIFFLVSIIVVLVIAVMTLLKIMYVMHLRIEATREAMDWVRTQWRQSRDRRMIREEEQQRLGVWLNDTDEESGGENEEFQEEEQLPGEEQPTMNGAAHIRRMALEEFHNGMEEGGEFEMEEIEVEVDPGAEAGGDRAVPLGDGAYDFDFDVDSISIHGEGPSGECKMEQEQEEEESDDDMETDYGSVGMVDEDFSVFENLEPTEYDDFRFIVLSESRGVEHYIVRKLSWPVTREIWIAIQELFAMHKAVQLGGVEERKKVIRFLLARKKYQFWYEAGRIQPGESLEESDMPDEWLAAHYGWGEPVGGQPYESDDEGSWSPSATGSVAIIEDTDIGASSSAHAPALPPPPVVTEEPGSTTDTPGVTAEPKAKSKGKCGGKGTTVLWSKDPPVEDDADGHV</sequence>